<sequence length="140" mass="15889">MARTDHSHNWATRLSPSLNEIDSIARNAFANLPSRFRVLCDNLVISVTDFPDDQMMDDMGLESPFELLGLFEGQGISERFSLNTGNETNRITLFRRPILDYWTENDEALGDIITHVLIQEIGRNFGLSDDTLDEIEEAVV</sequence>
<organism evidence="1 2">
    <name type="scientific">Bartonella apis</name>
    <dbReference type="NCBI Taxonomy" id="1686310"/>
    <lineage>
        <taxon>Bacteria</taxon>
        <taxon>Pseudomonadati</taxon>
        <taxon>Pseudomonadota</taxon>
        <taxon>Alphaproteobacteria</taxon>
        <taxon>Hyphomicrobiales</taxon>
        <taxon>Bartonellaceae</taxon>
        <taxon>Bartonella</taxon>
    </lineage>
</organism>
<name>A0A1R0F8U5_9HYPH</name>
<dbReference type="OrthoDB" id="9806895at2"/>
<dbReference type="EMBL" id="LXYT01000002">
    <property type="protein sequence ID" value="OLY43380.1"/>
    <property type="molecule type" value="Genomic_DNA"/>
</dbReference>
<dbReference type="GO" id="GO:0008237">
    <property type="term" value="F:metallopeptidase activity"/>
    <property type="evidence" value="ECO:0007669"/>
    <property type="project" value="UniProtKB-KW"/>
</dbReference>
<dbReference type="GeneID" id="92991814"/>
<reference evidence="1 2" key="1">
    <citation type="submission" date="2016-12" db="EMBL/GenBank/DDBJ databases">
        <title>Comparative genomics of Bartonella apis.</title>
        <authorList>
            <person name="Engel P."/>
        </authorList>
    </citation>
    <scope>NUCLEOTIDE SEQUENCE [LARGE SCALE GENOMIC DNA]</scope>
    <source>
        <strain evidence="1 2">PEB0149</strain>
    </source>
</reference>
<evidence type="ECO:0000313" key="2">
    <source>
        <dbReference type="Proteomes" id="UP000187344"/>
    </source>
</evidence>
<dbReference type="RefSeq" id="WP_075870443.1">
    <property type="nucleotide sequence ID" value="NZ_CALYQA010000001.1"/>
</dbReference>
<dbReference type="InterPro" id="IPR010428">
    <property type="entry name" value="Zincin_1"/>
</dbReference>
<keyword evidence="2" id="KW-1185">Reference proteome</keyword>
<keyword evidence="1" id="KW-0378">Hydrolase</keyword>
<dbReference type="CDD" id="cd12952">
    <property type="entry name" value="MMP_ACEL2062"/>
    <property type="match status" value="1"/>
</dbReference>
<dbReference type="Proteomes" id="UP000187344">
    <property type="component" value="Unassembled WGS sequence"/>
</dbReference>
<keyword evidence="1" id="KW-0482">Metalloprotease</keyword>
<dbReference type="Gene3D" id="3.30.2010.20">
    <property type="match status" value="1"/>
</dbReference>
<protein>
    <submittedName>
        <fullName evidence="1">Putative Zn-dependent protease, minimal metalloprotease (MMP)-like domain</fullName>
    </submittedName>
</protein>
<accession>A0A1R0F8U5</accession>
<comment type="caution">
    <text evidence="1">The sequence shown here is derived from an EMBL/GenBank/DDBJ whole genome shotgun (WGS) entry which is preliminary data.</text>
</comment>
<dbReference type="SUPFAM" id="SSF55486">
    <property type="entry name" value="Metalloproteases ('zincins'), catalytic domain"/>
    <property type="match status" value="1"/>
</dbReference>
<evidence type="ECO:0000313" key="1">
    <source>
        <dbReference type="EMBL" id="OLY43380.1"/>
    </source>
</evidence>
<dbReference type="Pfam" id="PF06262">
    <property type="entry name" value="Zincin_1"/>
    <property type="match status" value="1"/>
</dbReference>
<dbReference type="GO" id="GO:0006508">
    <property type="term" value="P:proteolysis"/>
    <property type="evidence" value="ECO:0007669"/>
    <property type="project" value="UniProtKB-KW"/>
</dbReference>
<gene>
    <name evidence="1" type="ORF">PEB0149_008060</name>
</gene>
<dbReference type="InterPro" id="IPR038555">
    <property type="entry name" value="Zincin_1_sf"/>
</dbReference>
<proteinExistence type="predicted"/>
<dbReference type="AlphaFoldDB" id="A0A1R0F8U5"/>
<keyword evidence="1" id="KW-0645">Protease</keyword>